<feature type="domain" description="Reverse transcriptase" evidence="1">
    <location>
        <begin position="32"/>
        <end position="170"/>
    </location>
</feature>
<dbReference type="InterPro" id="IPR052055">
    <property type="entry name" value="Hepadnavirus_pol/RT"/>
</dbReference>
<name>A0AAD9FH45_DISEL</name>
<evidence type="ECO:0000313" key="3">
    <source>
        <dbReference type="Proteomes" id="UP001228049"/>
    </source>
</evidence>
<dbReference type="PANTHER" id="PTHR33050:SF7">
    <property type="entry name" value="RIBONUCLEASE H"/>
    <property type="match status" value="1"/>
</dbReference>
<proteinExistence type="predicted"/>
<reference evidence="2" key="1">
    <citation type="submission" date="2023-04" db="EMBL/GenBank/DDBJ databases">
        <title>Chromosome-level genome of Chaenocephalus aceratus.</title>
        <authorList>
            <person name="Park H."/>
        </authorList>
    </citation>
    <scope>NUCLEOTIDE SEQUENCE</scope>
    <source>
        <strain evidence="2">DE</strain>
        <tissue evidence="2">Muscle</tissue>
    </source>
</reference>
<organism evidence="2 3">
    <name type="scientific">Dissostichus eleginoides</name>
    <name type="common">Patagonian toothfish</name>
    <name type="synonym">Dissostichus amissus</name>
    <dbReference type="NCBI Taxonomy" id="100907"/>
    <lineage>
        <taxon>Eukaryota</taxon>
        <taxon>Metazoa</taxon>
        <taxon>Chordata</taxon>
        <taxon>Craniata</taxon>
        <taxon>Vertebrata</taxon>
        <taxon>Euteleostomi</taxon>
        <taxon>Actinopterygii</taxon>
        <taxon>Neopterygii</taxon>
        <taxon>Teleostei</taxon>
        <taxon>Neoteleostei</taxon>
        <taxon>Acanthomorphata</taxon>
        <taxon>Eupercaria</taxon>
        <taxon>Perciformes</taxon>
        <taxon>Notothenioidei</taxon>
        <taxon>Nototheniidae</taxon>
        <taxon>Dissostichus</taxon>
    </lineage>
</organism>
<dbReference type="Gene3D" id="3.10.10.10">
    <property type="entry name" value="HIV Type 1 Reverse Transcriptase, subunit A, domain 1"/>
    <property type="match status" value="1"/>
</dbReference>
<keyword evidence="3" id="KW-1185">Reference proteome</keyword>
<dbReference type="InterPro" id="IPR043502">
    <property type="entry name" value="DNA/RNA_pol_sf"/>
</dbReference>
<comment type="caution">
    <text evidence="2">The sequence shown here is derived from an EMBL/GenBank/DDBJ whole genome shotgun (WGS) entry which is preliminary data.</text>
</comment>
<dbReference type="EMBL" id="JASDAP010000005">
    <property type="protein sequence ID" value="KAK1902467.1"/>
    <property type="molecule type" value="Genomic_DNA"/>
</dbReference>
<dbReference type="Proteomes" id="UP001228049">
    <property type="component" value="Unassembled WGS sequence"/>
</dbReference>
<dbReference type="PANTHER" id="PTHR33050">
    <property type="entry name" value="REVERSE TRANSCRIPTASE DOMAIN-CONTAINING PROTEIN"/>
    <property type="match status" value="1"/>
</dbReference>
<dbReference type="PROSITE" id="PS50878">
    <property type="entry name" value="RT_POL"/>
    <property type="match status" value="1"/>
</dbReference>
<evidence type="ECO:0000259" key="1">
    <source>
        <dbReference type="PROSITE" id="PS50878"/>
    </source>
</evidence>
<sequence length="170" mass="19334">MARSATVSSVTDPQHTEALRVEVSTLLAKGGVREVLPGELQAEFYSRYFLVPKKDGRLRPILVLSGLNRFLRPLKLNILTNPRVRQAIQAGDRFATINLRDAYFQIPIWEGHRRFLRFACEEKIFEFCVLPFGISLDPRTFTRCVDAVLGPAARRLHLLPLGSWLCASQR</sequence>
<accession>A0AAD9FH45</accession>
<evidence type="ECO:0000313" key="2">
    <source>
        <dbReference type="EMBL" id="KAK1902467.1"/>
    </source>
</evidence>
<dbReference type="Pfam" id="PF00078">
    <property type="entry name" value="RVT_1"/>
    <property type="match status" value="1"/>
</dbReference>
<dbReference type="AlphaFoldDB" id="A0AAD9FH45"/>
<gene>
    <name evidence="2" type="ORF">KUDE01_005428</name>
</gene>
<dbReference type="SUPFAM" id="SSF56672">
    <property type="entry name" value="DNA/RNA polymerases"/>
    <property type="match status" value="1"/>
</dbReference>
<protein>
    <submittedName>
        <fullName evidence="2">Transposon Tf2-9 polyprotein</fullName>
    </submittedName>
</protein>
<dbReference type="InterPro" id="IPR000477">
    <property type="entry name" value="RT_dom"/>
</dbReference>